<feature type="compositionally biased region" description="Basic and acidic residues" evidence="1">
    <location>
        <begin position="49"/>
        <end position="59"/>
    </location>
</feature>
<reference evidence="2 3" key="2">
    <citation type="journal article" date="2019" name="G3 (Bethesda)">
        <title>Hybrid Assembly of the Genome of the Entomopathogenic Nematode Steinernema carpocapsae Identifies the X-Chromosome.</title>
        <authorList>
            <person name="Serra L."/>
            <person name="Macchietto M."/>
            <person name="Macias-Munoz A."/>
            <person name="McGill C.J."/>
            <person name="Rodriguez I.M."/>
            <person name="Rodriguez B."/>
            <person name="Murad R."/>
            <person name="Mortazavi A."/>
        </authorList>
    </citation>
    <scope>NUCLEOTIDE SEQUENCE [LARGE SCALE GENOMIC DNA]</scope>
    <source>
        <strain evidence="2 3">ALL</strain>
    </source>
</reference>
<evidence type="ECO:0000313" key="3">
    <source>
        <dbReference type="Proteomes" id="UP000298663"/>
    </source>
</evidence>
<keyword evidence="3" id="KW-1185">Reference proteome</keyword>
<dbReference type="AlphaFoldDB" id="A0A4U5MJM0"/>
<dbReference type="Proteomes" id="UP000298663">
    <property type="component" value="Unassembled WGS sequence"/>
</dbReference>
<gene>
    <name evidence="2" type="ORF">L596_021714</name>
</gene>
<dbReference type="EMBL" id="AZBU02000007">
    <property type="protein sequence ID" value="TKR69574.1"/>
    <property type="molecule type" value="Genomic_DNA"/>
</dbReference>
<organism evidence="2 3">
    <name type="scientific">Steinernema carpocapsae</name>
    <name type="common">Entomopathogenic nematode</name>
    <dbReference type="NCBI Taxonomy" id="34508"/>
    <lineage>
        <taxon>Eukaryota</taxon>
        <taxon>Metazoa</taxon>
        <taxon>Ecdysozoa</taxon>
        <taxon>Nematoda</taxon>
        <taxon>Chromadorea</taxon>
        <taxon>Rhabditida</taxon>
        <taxon>Tylenchina</taxon>
        <taxon>Panagrolaimomorpha</taxon>
        <taxon>Strongyloidoidea</taxon>
        <taxon>Steinernematidae</taxon>
        <taxon>Steinernema</taxon>
    </lineage>
</organism>
<evidence type="ECO:0000313" key="2">
    <source>
        <dbReference type="EMBL" id="TKR69574.1"/>
    </source>
</evidence>
<protein>
    <submittedName>
        <fullName evidence="2">Uncharacterized protein</fullName>
    </submittedName>
</protein>
<comment type="caution">
    <text evidence="2">The sequence shown here is derived from an EMBL/GenBank/DDBJ whole genome shotgun (WGS) entry which is preliminary data.</text>
</comment>
<name>A0A4U5MJM0_STECR</name>
<proteinExistence type="predicted"/>
<reference evidence="2 3" key="1">
    <citation type="journal article" date="2015" name="Genome Biol.">
        <title>Comparative genomics of Steinernema reveals deeply conserved gene regulatory networks.</title>
        <authorList>
            <person name="Dillman A.R."/>
            <person name="Macchietto M."/>
            <person name="Porter C.F."/>
            <person name="Rogers A."/>
            <person name="Williams B."/>
            <person name="Antoshechkin I."/>
            <person name="Lee M.M."/>
            <person name="Goodwin Z."/>
            <person name="Lu X."/>
            <person name="Lewis E.E."/>
            <person name="Goodrich-Blair H."/>
            <person name="Stock S.P."/>
            <person name="Adams B.J."/>
            <person name="Sternberg P.W."/>
            <person name="Mortazavi A."/>
        </authorList>
    </citation>
    <scope>NUCLEOTIDE SEQUENCE [LARGE SCALE GENOMIC DNA]</scope>
    <source>
        <strain evidence="2 3">ALL</strain>
    </source>
</reference>
<feature type="region of interest" description="Disordered" evidence="1">
    <location>
        <begin position="35"/>
        <end position="59"/>
    </location>
</feature>
<accession>A0A4U5MJM0</accession>
<sequence length="107" mass="12982">MSFFRCTECTDTIFTVCCRTTTESSRVEILKEKQKREAKMENQQWKKPSKVDQEENRNDIKVEKFQTPRKSKEEKEKTIKKQTKRLKLWKKMKLLPQAVFAKFRSFK</sequence>
<evidence type="ECO:0000256" key="1">
    <source>
        <dbReference type="SAM" id="MobiDB-lite"/>
    </source>
</evidence>